<proteinExistence type="predicted"/>
<comment type="caution">
    <text evidence="1">The sequence shown here is derived from an EMBL/GenBank/DDBJ whole genome shotgun (WGS) entry which is preliminary data.</text>
</comment>
<protein>
    <submittedName>
        <fullName evidence="1">Uncharacterized protein</fullName>
    </submittedName>
</protein>
<name>A0A0F9TME3_9ZZZZ</name>
<reference evidence="1" key="1">
    <citation type="journal article" date="2015" name="Nature">
        <title>Complex archaea that bridge the gap between prokaryotes and eukaryotes.</title>
        <authorList>
            <person name="Spang A."/>
            <person name="Saw J.H."/>
            <person name="Jorgensen S.L."/>
            <person name="Zaremba-Niedzwiedzka K."/>
            <person name="Martijn J."/>
            <person name="Lind A.E."/>
            <person name="van Eijk R."/>
            <person name="Schleper C."/>
            <person name="Guy L."/>
            <person name="Ettema T.J."/>
        </authorList>
    </citation>
    <scope>NUCLEOTIDE SEQUENCE</scope>
</reference>
<gene>
    <name evidence="1" type="ORF">LCGC14_0311080</name>
</gene>
<dbReference type="AlphaFoldDB" id="A0A0F9TME3"/>
<evidence type="ECO:0000313" key="1">
    <source>
        <dbReference type="EMBL" id="KKN82295.1"/>
    </source>
</evidence>
<dbReference type="EMBL" id="LAZR01000203">
    <property type="protein sequence ID" value="KKN82295.1"/>
    <property type="molecule type" value="Genomic_DNA"/>
</dbReference>
<sequence length="58" mass="6753">MVELIVVVHKLGFAEERCGAYYQLLDLVREIHETMLKSVHPCYPILLRKKIEEALQDA</sequence>
<accession>A0A0F9TME3</accession>
<organism evidence="1">
    <name type="scientific">marine sediment metagenome</name>
    <dbReference type="NCBI Taxonomy" id="412755"/>
    <lineage>
        <taxon>unclassified sequences</taxon>
        <taxon>metagenomes</taxon>
        <taxon>ecological metagenomes</taxon>
    </lineage>
</organism>